<keyword evidence="3" id="KW-0418">Kinase</keyword>
<dbReference type="EMBL" id="JRKJ01000018">
    <property type="protein sequence ID" value="KGQ18494.1"/>
    <property type="molecule type" value="Genomic_DNA"/>
</dbReference>
<dbReference type="Proteomes" id="UP000030518">
    <property type="component" value="Unassembled WGS sequence"/>
</dbReference>
<organism evidence="3 4">
    <name type="scientific">Lysobacter dokdonensis DS-58</name>
    <dbReference type="NCBI Taxonomy" id="1300345"/>
    <lineage>
        <taxon>Bacteria</taxon>
        <taxon>Pseudomonadati</taxon>
        <taxon>Pseudomonadota</taxon>
        <taxon>Gammaproteobacteria</taxon>
        <taxon>Lysobacterales</taxon>
        <taxon>Lysobacteraceae</taxon>
        <taxon>Noviluteimonas</taxon>
    </lineage>
</organism>
<name>A0A0A2WZS5_9GAMM</name>
<feature type="domain" description="Response regulatory" evidence="2">
    <location>
        <begin position="1"/>
        <end position="106"/>
    </location>
</feature>
<dbReference type="STRING" id="1300345.LF41_519"/>
<dbReference type="Gene3D" id="3.40.50.2300">
    <property type="match status" value="1"/>
</dbReference>
<evidence type="ECO:0000259" key="2">
    <source>
        <dbReference type="PROSITE" id="PS50110"/>
    </source>
</evidence>
<comment type="caution">
    <text evidence="3">The sequence shown here is derived from an EMBL/GenBank/DDBJ whole genome shotgun (WGS) entry which is preliminary data.</text>
</comment>
<keyword evidence="3" id="KW-0808">Transferase</keyword>
<gene>
    <name evidence="3" type="ORF">LF41_519</name>
</gene>
<dbReference type="PROSITE" id="PS50110">
    <property type="entry name" value="RESPONSE_REGULATORY"/>
    <property type="match status" value="1"/>
</dbReference>
<dbReference type="InterPro" id="IPR001789">
    <property type="entry name" value="Sig_transdc_resp-reg_receiver"/>
</dbReference>
<dbReference type="InterPro" id="IPR011006">
    <property type="entry name" value="CheY-like_superfamily"/>
</dbReference>
<protein>
    <submittedName>
        <fullName evidence="3">Two-component sensor histidine kinase</fullName>
    </submittedName>
</protein>
<evidence type="ECO:0000256" key="1">
    <source>
        <dbReference type="PROSITE-ProRule" id="PRU00169"/>
    </source>
</evidence>
<dbReference type="eggNOG" id="COG0784">
    <property type="taxonomic scope" value="Bacteria"/>
</dbReference>
<dbReference type="GO" id="GO:0000160">
    <property type="term" value="P:phosphorelay signal transduction system"/>
    <property type="evidence" value="ECO:0007669"/>
    <property type="project" value="InterPro"/>
</dbReference>
<dbReference type="Pfam" id="PF00072">
    <property type="entry name" value="Response_reg"/>
    <property type="match status" value="1"/>
</dbReference>
<keyword evidence="1" id="KW-0597">Phosphoprotein</keyword>
<dbReference type="RefSeq" id="WP_036169745.1">
    <property type="nucleotide sequence ID" value="NZ_JRKJ01000018.1"/>
</dbReference>
<evidence type="ECO:0000313" key="4">
    <source>
        <dbReference type="Proteomes" id="UP000030518"/>
    </source>
</evidence>
<dbReference type="OrthoDB" id="582170at2"/>
<sequence length="113" mass="12106">MVEDEMCLAMVLSDLLEGEGYEVVSAGRLSDAQRLASQDFDVAILDINLGGDLVYPVARTLRERGVPFLFASAYGASVLPAEFSHMQVVAKPYAAERITSAIAGLLASERAAR</sequence>
<dbReference type="SUPFAM" id="SSF52172">
    <property type="entry name" value="CheY-like"/>
    <property type="match status" value="1"/>
</dbReference>
<accession>A0A0A2WZS5</accession>
<keyword evidence="4" id="KW-1185">Reference proteome</keyword>
<evidence type="ECO:0000313" key="3">
    <source>
        <dbReference type="EMBL" id="KGQ18494.1"/>
    </source>
</evidence>
<dbReference type="SMART" id="SM00448">
    <property type="entry name" value="REC"/>
    <property type="match status" value="1"/>
</dbReference>
<reference evidence="3 4" key="1">
    <citation type="submission" date="2014-09" db="EMBL/GenBank/DDBJ databases">
        <title>Genome sequences of Lysobacter dokdonensis DS-58.</title>
        <authorList>
            <person name="Kim J.F."/>
            <person name="Kwak M.-J."/>
        </authorList>
    </citation>
    <scope>NUCLEOTIDE SEQUENCE [LARGE SCALE GENOMIC DNA]</scope>
    <source>
        <strain evidence="3 4">DS-58</strain>
    </source>
</reference>
<dbReference type="PATRIC" id="fig|1300345.3.peg.2191"/>
<dbReference type="AlphaFoldDB" id="A0A0A2WZS5"/>
<dbReference type="GO" id="GO:0016301">
    <property type="term" value="F:kinase activity"/>
    <property type="evidence" value="ECO:0007669"/>
    <property type="project" value="UniProtKB-KW"/>
</dbReference>
<feature type="modified residue" description="4-aspartylphosphate" evidence="1">
    <location>
        <position position="46"/>
    </location>
</feature>
<proteinExistence type="predicted"/>